<comment type="caution">
    <text evidence="2">The sequence shown here is derived from an EMBL/GenBank/DDBJ whole genome shotgun (WGS) entry which is preliminary data.</text>
</comment>
<protein>
    <submittedName>
        <fullName evidence="2">Uncharacterized protein</fullName>
    </submittedName>
</protein>
<evidence type="ECO:0000313" key="3">
    <source>
        <dbReference type="Proteomes" id="UP000604825"/>
    </source>
</evidence>
<reference evidence="2" key="1">
    <citation type="submission" date="2020-10" db="EMBL/GenBank/DDBJ databases">
        <authorList>
            <person name="Han B."/>
            <person name="Lu T."/>
            <person name="Zhao Q."/>
            <person name="Huang X."/>
            <person name="Zhao Y."/>
        </authorList>
    </citation>
    <scope>NUCLEOTIDE SEQUENCE</scope>
</reference>
<dbReference type="EMBL" id="CAJGYO010000004">
    <property type="protein sequence ID" value="CAD6224448.1"/>
    <property type="molecule type" value="Genomic_DNA"/>
</dbReference>
<sequence>MEPALRELWAESRDLLGLPSSSLDAAASSAAVPRIDLPRRRSRSSATTSPRAACSSSPPRSPATGPPPPTSRRLLPISNLSGGCASFASSRALMMQAVYMALLCNIMNHIINLR</sequence>
<dbReference type="Proteomes" id="UP000604825">
    <property type="component" value="Unassembled WGS sequence"/>
</dbReference>
<proteinExistence type="predicted"/>
<feature type="region of interest" description="Disordered" evidence="1">
    <location>
        <begin position="34"/>
        <end position="75"/>
    </location>
</feature>
<evidence type="ECO:0000256" key="1">
    <source>
        <dbReference type="SAM" id="MobiDB-lite"/>
    </source>
</evidence>
<dbReference type="AlphaFoldDB" id="A0A811NLK7"/>
<organism evidence="2 3">
    <name type="scientific">Miscanthus lutarioriparius</name>
    <dbReference type="NCBI Taxonomy" id="422564"/>
    <lineage>
        <taxon>Eukaryota</taxon>
        <taxon>Viridiplantae</taxon>
        <taxon>Streptophyta</taxon>
        <taxon>Embryophyta</taxon>
        <taxon>Tracheophyta</taxon>
        <taxon>Spermatophyta</taxon>
        <taxon>Magnoliopsida</taxon>
        <taxon>Liliopsida</taxon>
        <taxon>Poales</taxon>
        <taxon>Poaceae</taxon>
        <taxon>PACMAD clade</taxon>
        <taxon>Panicoideae</taxon>
        <taxon>Andropogonodae</taxon>
        <taxon>Andropogoneae</taxon>
        <taxon>Saccharinae</taxon>
        <taxon>Miscanthus</taxon>
    </lineage>
</organism>
<feature type="compositionally biased region" description="Low complexity" evidence="1">
    <location>
        <begin position="44"/>
        <end position="58"/>
    </location>
</feature>
<evidence type="ECO:0000313" key="2">
    <source>
        <dbReference type="EMBL" id="CAD6224448.1"/>
    </source>
</evidence>
<gene>
    <name evidence="2" type="ORF">NCGR_LOCUS16741</name>
</gene>
<feature type="compositionally biased region" description="Pro residues" evidence="1">
    <location>
        <begin position="59"/>
        <end position="70"/>
    </location>
</feature>
<name>A0A811NLK7_9POAL</name>
<accession>A0A811NLK7</accession>
<keyword evidence="3" id="KW-1185">Reference proteome</keyword>